<dbReference type="SUPFAM" id="SSF52029">
    <property type="entry name" value="GroEL apical domain-like"/>
    <property type="match status" value="1"/>
</dbReference>
<dbReference type="GO" id="GO:0140662">
    <property type="term" value="F:ATP-dependent protein folding chaperone"/>
    <property type="evidence" value="ECO:0007669"/>
    <property type="project" value="InterPro"/>
</dbReference>
<evidence type="ECO:0000256" key="4">
    <source>
        <dbReference type="ARBA" id="ARBA00023186"/>
    </source>
</evidence>
<reference evidence="7 8" key="2">
    <citation type="journal article" date="2010" name="Proc. Natl. Acad. Sci. U.S.A.">
        <title>Enigmatic, ultrasmall, uncultivated Archaea.</title>
        <authorList>
            <person name="Baker B.J."/>
            <person name="Comolli L.R."/>
            <person name="Dick G.J."/>
            <person name="Hauser L.J."/>
            <person name="Hyatt D."/>
            <person name="Dill B.D."/>
            <person name="Land M.L."/>
            <person name="Verberkmoes N.C."/>
            <person name="Hettich R.L."/>
            <person name="Banfield J.F."/>
        </authorList>
    </citation>
    <scope>NUCLEOTIDE SEQUENCE [LARGE SCALE GENOMIC DNA]</scope>
    <source>
        <strain evidence="7">ARMAN-2</strain>
    </source>
</reference>
<dbReference type="NCBIfam" id="TIGR02339">
    <property type="entry name" value="thermosome_arch"/>
    <property type="match status" value="1"/>
</dbReference>
<organism evidence="7 8">
    <name type="scientific">Candidatus Micrarchaeum acidiphilum ARMAN-2</name>
    <dbReference type="NCBI Taxonomy" id="425595"/>
    <lineage>
        <taxon>Archaea</taxon>
        <taxon>Candidatus Micrarchaeota</taxon>
        <taxon>Candidatus Micrarchaeia</taxon>
        <taxon>Candidatus Micrarchaeales</taxon>
        <taxon>Candidatus Micrarchaeaceae</taxon>
        <taxon>Candidatus Micrarchaeum</taxon>
    </lineage>
</organism>
<proteinExistence type="inferred from homology"/>
<evidence type="ECO:0000313" key="8">
    <source>
        <dbReference type="Proteomes" id="UP000332487"/>
    </source>
</evidence>
<reference evidence="7 8" key="1">
    <citation type="journal article" date="2009" name="Genome Biol.">
        <title>Community-wide analysis of microbial genome sequence signatures.</title>
        <authorList>
            <person name="Dick G.J."/>
            <person name="Andersson A.F."/>
            <person name="Baker B.J."/>
            <person name="Simmons S.L."/>
            <person name="Thomas B.C."/>
            <person name="Yelton A.P."/>
            <person name="Banfield J.F."/>
        </authorList>
    </citation>
    <scope>NUCLEOTIDE SEQUENCE [LARGE SCALE GENOMIC DNA]</scope>
    <source>
        <strain evidence="7">ARMAN-2</strain>
    </source>
</reference>
<keyword evidence="3 5" id="KW-0067">ATP-binding</keyword>
<dbReference type="Pfam" id="PF00118">
    <property type="entry name" value="Cpn60_TCP1"/>
    <property type="match status" value="1"/>
</dbReference>
<dbReference type="Gene3D" id="3.50.7.10">
    <property type="entry name" value="GroEL"/>
    <property type="match status" value="1"/>
</dbReference>
<evidence type="ECO:0000256" key="5">
    <source>
        <dbReference type="RuleBase" id="RU004187"/>
    </source>
</evidence>
<dbReference type="GO" id="GO:0005524">
    <property type="term" value="F:ATP binding"/>
    <property type="evidence" value="ECO:0007669"/>
    <property type="project" value="UniProtKB-KW"/>
</dbReference>
<evidence type="ECO:0000313" key="7">
    <source>
        <dbReference type="EMBL" id="EET89662.1"/>
    </source>
</evidence>
<dbReference type="EMBL" id="GG697241">
    <property type="protein sequence ID" value="EET89662.1"/>
    <property type="molecule type" value="Genomic_DNA"/>
</dbReference>
<accession>C7DI88</accession>
<dbReference type="AlphaFoldDB" id="C7DI88"/>
<dbReference type="InterPro" id="IPR053374">
    <property type="entry name" value="TCP-1_chaperonin"/>
</dbReference>
<dbReference type="PROSITE" id="PS00751">
    <property type="entry name" value="TCP1_2"/>
    <property type="match status" value="1"/>
</dbReference>
<dbReference type="GO" id="GO:0051082">
    <property type="term" value="F:unfolded protein binding"/>
    <property type="evidence" value="ECO:0007669"/>
    <property type="project" value="InterPro"/>
</dbReference>
<dbReference type="InterPro" id="IPR027409">
    <property type="entry name" value="GroEL-like_apical_dom_sf"/>
</dbReference>
<dbReference type="NCBIfam" id="NF041082">
    <property type="entry name" value="thermosome_alpha"/>
    <property type="match status" value="1"/>
</dbReference>
<dbReference type="NCBIfam" id="NF041083">
    <property type="entry name" value="thermosome_beta"/>
    <property type="match status" value="1"/>
</dbReference>
<evidence type="ECO:0000256" key="6">
    <source>
        <dbReference type="SAM" id="MobiDB-lite"/>
    </source>
</evidence>
<dbReference type="InterPro" id="IPR027410">
    <property type="entry name" value="TCP-1-like_intermed_sf"/>
</dbReference>
<comment type="similarity">
    <text evidence="1 5">Belongs to the TCP-1 chaperonin family.</text>
</comment>
<dbReference type="PROSITE" id="PS00750">
    <property type="entry name" value="TCP1_1"/>
    <property type="match status" value="1"/>
</dbReference>
<evidence type="ECO:0000256" key="3">
    <source>
        <dbReference type="ARBA" id="ARBA00022840"/>
    </source>
</evidence>
<keyword evidence="2 5" id="KW-0547">Nucleotide-binding</keyword>
<dbReference type="Gene3D" id="3.30.260.10">
    <property type="entry name" value="TCP-1-like chaperonin intermediate domain"/>
    <property type="match status" value="1"/>
</dbReference>
<dbReference type="SUPFAM" id="SSF48592">
    <property type="entry name" value="GroEL equatorial domain-like"/>
    <property type="match status" value="1"/>
</dbReference>
<dbReference type="InterPro" id="IPR012714">
    <property type="entry name" value="Thermosome_arc"/>
</dbReference>
<sequence length="556" mass="59635">MADTKLNGQQVLLLPEGATRLLGRDAQRTNIAVAIAVANAIKTTLGPKGMDKMLVSDLGDIVITNDGATIMDEMNVEHPVAKIMVDIAKTQDKEVGDGTTTVVVIAGNLLKGAEDLIDQGIHPTVIIKGYKTAAARAAEVLEKYSKAVDSNDEATLQKIALVSIGSKNIGDDSTKAQIAKLIIKAVKQVMDKKGDNTFYVDHDFIKIEKKAGGNISDTQLINGVLIDKEVAHPGMPKLINNAKVALLDVALEIEKTETDAKIEITSPEQMQQFLQQEERMLKEMVEKIKKSGATVVFTQKGIDDVAQHYLAKEGIMAARRIKKSDVEKLSRATGATIVTSLDDLSSKDLGYAGVVEERKISGEQMIFVEKCKDPKSVTIFIRGGTQQVVDEAERSIQDVIGAVSTTIESGGKYVPGGGNAELHVAEELRAYASEVGGREQLAIQKFADAVEIIPKVLAENAGMDSIDTIVQMRSKHKAKESKYFGVDVYGNRVADMEKIGVLEPTKMKEQALYSASEAAEIILRIDDIISSKGRSGAPSGPGGGYGQGGMPGEGMD</sequence>
<dbReference type="Gene3D" id="1.10.560.10">
    <property type="entry name" value="GroEL-like equatorial domain"/>
    <property type="match status" value="1"/>
</dbReference>
<dbReference type="InterPro" id="IPR027413">
    <property type="entry name" value="GROEL-like_equatorial_sf"/>
</dbReference>
<evidence type="ECO:0000256" key="1">
    <source>
        <dbReference type="ARBA" id="ARBA00008020"/>
    </source>
</evidence>
<dbReference type="SUPFAM" id="SSF54849">
    <property type="entry name" value="GroEL-intermediate domain like"/>
    <property type="match status" value="1"/>
</dbReference>
<dbReference type="PANTHER" id="PTHR11353">
    <property type="entry name" value="CHAPERONIN"/>
    <property type="match status" value="1"/>
</dbReference>
<keyword evidence="4 5" id="KW-0143">Chaperone</keyword>
<feature type="compositionally biased region" description="Gly residues" evidence="6">
    <location>
        <begin position="539"/>
        <end position="556"/>
    </location>
</feature>
<feature type="region of interest" description="Disordered" evidence="6">
    <location>
        <begin position="532"/>
        <end position="556"/>
    </location>
</feature>
<dbReference type="Proteomes" id="UP000332487">
    <property type="component" value="Unassembled WGS sequence"/>
</dbReference>
<keyword evidence="8" id="KW-1185">Reference proteome</keyword>
<dbReference type="InterPro" id="IPR017998">
    <property type="entry name" value="Chaperone_TCP-1"/>
</dbReference>
<dbReference type="InterPro" id="IPR002194">
    <property type="entry name" value="Chaperonin_TCP-1_CS"/>
</dbReference>
<dbReference type="PROSITE" id="PS00995">
    <property type="entry name" value="TCP1_3"/>
    <property type="match status" value="1"/>
</dbReference>
<name>C7DI88_MICA2</name>
<evidence type="ECO:0000256" key="2">
    <source>
        <dbReference type="ARBA" id="ARBA00022741"/>
    </source>
</evidence>
<dbReference type="GO" id="GO:0016887">
    <property type="term" value="F:ATP hydrolysis activity"/>
    <property type="evidence" value="ECO:0007669"/>
    <property type="project" value="InterPro"/>
</dbReference>
<dbReference type="PRINTS" id="PR00304">
    <property type="entry name" value="TCOMPLEXTCP1"/>
</dbReference>
<protein>
    <submittedName>
        <fullName evidence="7">Thermosome</fullName>
    </submittedName>
</protein>
<gene>
    <name evidence="7" type="ORF">UNLARM2_0780</name>
</gene>
<dbReference type="CDD" id="cd03343">
    <property type="entry name" value="cpn60"/>
    <property type="match status" value="1"/>
</dbReference>
<dbReference type="InterPro" id="IPR002423">
    <property type="entry name" value="Cpn60/GroEL/TCP-1"/>
</dbReference>
<dbReference type="InterPro" id="IPR054827">
    <property type="entry name" value="thermosome_alpha"/>
</dbReference>